<sequence>MWLWKGTQNEVQDCAEATEVLWDGWRKDSSTAPESPTFARACAGIVRDNLPDAYTLCVIPTEIAEICYEGYEDRSVYVAEDGEEHVMCCTPVGNPPTVVPQSYGECTT</sequence>
<name>A0A150SMS2_SORCE</name>
<accession>A0A150SMS2</accession>
<organism evidence="1 2">
    <name type="scientific">Sorangium cellulosum</name>
    <name type="common">Polyangium cellulosum</name>
    <dbReference type="NCBI Taxonomy" id="56"/>
    <lineage>
        <taxon>Bacteria</taxon>
        <taxon>Pseudomonadati</taxon>
        <taxon>Myxococcota</taxon>
        <taxon>Polyangia</taxon>
        <taxon>Polyangiales</taxon>
        <taxon>Polyangiaceae</taxon>
        <taxon>Sorangium</taxon>
    </lineage>
</organism>
<gene>
    <name evidence="1" type="ORF">BE17_03605</name>
</gene>
<protein>
    <submittedName>
        <fullName evidence="1">Uncharacterized protein</fullName>
    </submittedName>
</protein>
<comment type="caution">
    <text evidence="1">The sequence shown here is derived from an EMBL/GenBank/DDBJ whole genome shotgun (WGS) entry which is preliminary data.</text>
</comment>
<dbReference type="EMBL" id="JEMB01000790">
    <property type="protein sequence ID" value="KYF93741.1"/>
    <property type="molecule type" value="Genomic_DNA"/>
</dbReference>
<dbReference type="Proteomes" id="UP000075635">
    <property type="component" value="Unassembled WGS sequence"/>
</dbReference>
<evidence type="ECO:0000313" key="1">
    <source>
        <dbReference type="EMBL" id="KYF93741.1"/>
    </source>
</evidence>
<dbReference type="AlphaFoldDB" id="A0A150SMS2"/>
<evidence type="ECO:0000313" key="2">
    <source>
        <dbReference type="Proteomes" id="UP000075635"/>
    </source>
</evidence>
<proteinExistence type="predicted"/>
<reference evidence="1 2" key="1">
    <citation type="submission" date="2014-02" db="EMBL/GenBank/DDBJ databases">
        <title>The small core and large imbalanced accessory genome model reveals a collaborative survival strategy of Sorangium cellulosum strains in nature.</title>
        <authorList>
            <person name="Han K."/>
            <person name="Peng R."/>
            <person name="Blom J."/>
            <person name="Li Y.-Z."/>
        </authorList>
    </citation>
    <scope>NUCLEOTIDE SEQUENCE [LARGE SCALE GENOMIC DNA]</scope>
    <source>
        <strain evidence="1 2">So0011-07</strain>
    </source>
</reference>